<dbReference type="GO" id="GO:0008270">
    <property type="term" value="F:zinc ion binding"/>
    <property type="evidence" value="ECO:0007669"/>
    <property type="project" value="UniProtKB-KW"/>
</dbReference>
<evidence type="ECO:0000313" key="3">
    <source>
        <dbReference type="EMBL" id="RHN80384.1"/>
    </source>
</evidence>
<feature type="domain" description="C2H2-type" evidence="2">
    <location>
        <begin position="15"/>
        <end position="42"/>
    </location>
</feature>
<evidence type="ECO:0000256" key="1">
    <source>
        <dbReference type="PROSITE-ProRule" id="PRU00042"/>
    </source>
</evidence>
<reference evidence="3" key="1">
    <citation type="journal article" date="2018" name="Nat. Plants">
        <title>Whole-genome landscape of Medicago truncatula symbiotic genes.</title>
        <authorList>
            <person name="Pecrix Y."/>
            <person name="Gamas P."/>
            <person name="Carrere S."/>
        </authorList>
    </citation>
    <scope>NUCLEOTIDE SEQUENCE</scope>
    <source>
        <tissue evidence="3">Leaves</tissue>
    </source>
</reference>
<dbReference type="InterPro" id="IPR013087">
    <property type="entry name" value="Znf_C2H2_type"/>
</dbReference>
<sequence length="169" mass="19120">MATASIFYIFNQVYFTCRICNQVFTTFQLFTAHFESHSAQENLAVRRFIHAHFQRLSQPNFQETPQQSCLMSQPTTDQFLQNAVSQSPVPSFGNNVINMTSFFAPPIPRGNDHDDMDVSPVDGTKAYINQLDKPIDNNVFVNSANVNNTLNLELGLYVNDHTLNLELGL</sequence>
<dbReference type="EMBL" id="PSQE01000001">
    <property type="protein sequence ID" value="RHN80384.1"/>
    <property type="molecule type" value="Genomic_DNA"/>
</dbReference>
<dbReference type="AlphaFoldDB" id="A0A396JSY6"/>
<dbReference type="Proteomes" id="UP000265566">
    <property type="component" value="Chromosome 1"/>
</dbReference>
<gene>
    <name evidence="3" type="ORF">MtrunA17_Chr1g0187701</name>
</gene>
<accession>A0A396JSY6</accession>
<comment type="caution">
    <text evidence="3">The sequence shown here is derived from an EMBL/GenBank/DDBJ whole genome shotgun (WGS) entry which is preliminary data.</text>
</comment>
<keyword evidence="1" id="KW-0862">Zinc</keyword>
<dbReference type="PROSITE" id="PS00028">
    <property type="entry name" value="ZINC_FINGER_C2H2_1"/>
    <property type="match status" value="1"/>
</dbReference>
<protein>
    <submittedName>
        <fullName evidence="3">Putative transcription factor C2H2 family</fullName>
    </submittedName>
</protein>
<keyword evidence="1" id="KW-0863">Zinc-finger</keyword>
<name>A0A396JSY6_MEDTR</name>
<dbReference type="Gramene" id="rna4305">
    <property type="protein sequence ID" value="RHN80384.1"/>
    <property type="gene ID" value="gene4305"/>
</dbReference>
<proteinExistence type="predicted"/>
<keyword evidence="1" id="KW-0479">Metal-binding</keyword>
<dbReference type="PROSITE" id="PS50157">
    <property type="entry name" value="ZINC_FINGER_C2H2_2"/>
    <property type="match status" value="1"/>
</dbReference>
<organism evidence="3">
    <name type="scientific">Medicago truncatula</name>
    <name type="common">Barrel medic</name>
    <name type="synonym">Medicago tribuloides</name>
    <dbReference type="NCBI Taxonomy" id="3880"/>
    <lineage>
        <taxon>Eukaryota</taxon>
        <taxon>Viridiplantae</taxon>
        <taxon>Streptophyta</taxon>
        <taxon>Embryophyta</taxon>
        <taxon>Tracheophyta</taxon>
        <taxon>Spermatophyta</taxon>
        <taxon>Magnoliopsida</taxon>
        <taxon>eudicotyledons</taxon>
        <taxon>Gunneridae</taxon>
        <taxon>Pentapetalae</taxon>
        <taxon>rosids</taxon>
        <taxon>fabids</taxon>
        <taxon>Fabales</taxon>
        <taxon>Fabaceae</taxon>
        <taxon>Papilionoideae</taxon>
        <taxon>50 kb inversion clade</taxon>
        <taxon>NPAAA clade</taxon>
        <taxon>Hologalegina</taxon>
        <taxon>IRL clade</taxon>
        <taxon>Trifolieae</taxon>
        <taxon>Medicago</taxon>
    </lineage>
</organism>
<evidence type="ECO:0000259" key="2">
    <source>
        <dbReference type="PROSITE" id="PS50157"/>
    </source>
</evidence>
<dbReference type="OMA" id="ESHSAQE"/>